<keyword evidence="5 6" id="KW-0408">Iron</keyword>
<evidence type="ECO:0000256" key="3">
    <source>
        <dbReference type="ARBA" id="ARBA00022723"/>
    </source>
</evidence>
<dbReference type="GO" id="GO:0020037">
    <property type="term" value="F:heme binding"/>
    <property type="evidence" value="ECO:0007669"/>
    <property type="project" value="InterPro"/>
</dbReference>
<dbReference type="eggNOG" id="COG3245">
    <property type="taxonomic scope" value="Bacteria"/>
</dbReference>
<dbReference type="InterPro" id="IPR009056">
    <property type="entry name" value="Cyt_c-like_dom"/>
</dbReference>
<dbReference type="PROSITE" id="PS51007">
    <property type="entry name" value="CYTC"/>
    <property type="match status" value="1"/>
</dbReference>
<dbReference type="PANTHER" id="PTHR40942">
    <property type="match status" value="1"/>
</dbReference>
<proteinExistence type="predicted"/>
<reference evidence="8 9" key="1">
    <citation type="journal article" date="2010" name="Stand. Genomic Sci.">
        <title>Complete genome sequence of Coraliomargarita akajimensis type strain (04OKA010-24).</title>
        <authorList>
            <person name="Mavromatis K."/>
            <person name="Abt B."/>
            <person name="Brambilla E."/>
            <person name="Lapidus A."/>
            <person name="Copeland A."/>
            <person name="Deshpande S."/>
            <person name="Nolan M."/>
            <person name="Lucas S."/>
            <person name="Tice H."/>
            <person name="Cheng J.F."/>
            <person name="Han C."/>
            <person name="Detter J.C."/>
            <person name="Woyke T."/>
            <person name="Goodwin L."/>
            <person name="Pitluck S."/>
            <person name="Held B."/>
            <person name="Brettin T."/>
            <person name="Tapia R."/>
            <person name="Ivanova N."/>
            <person name="Mikhailova N."/>
            <person name="Pati A."/>
            <person name="Liolios K."/>
            <person name="Chen A."/>
            <person name="Palaniappan K."/>
            <person name="Land M."/>
            <person name="Hauser L."/>
            <person name="Chang Y.J."/>
            <person name="Jeffries C.D."/>
            <person name="Rohde M."/>
            <person name="Goker M."/>
            <person name="Bristow J."/>
            <person name="Eisen J.A."/>
            <person name="Markowitz V."/>
            <person name="Hugenholtz P."/>
            <person name="Klenk H.P."/>
            <person name="Kyrpides N.C."/>
        </authorList>
    </citation>
    <scope>NUCLEOTIDE SEQUENCE [LARGE SCALE GENOMIC DNA]</scope>
    <source>
        <strain evidence="9">DSM 45221 / IAM 15411 / JCM 23193 / KCTC 12865</strain>
    </source>
</reference>
<dbReference type="Gene3D" id="1.10.760.10">
    <property type="entry name" value="Cytochrome c-like domain"/>
    <property type="match status" value="1"/>
</dbReference>
<dbReference type="RefSeq" id="WP_013043110.1">
    <property type="nucleotide sequence ID" value="NC_014008.1"/>
</dbReference>
<dbReference type="GO" id="GO:0009055">
    <property type="term" value="F:electron transfer activity"/>
    <property type="evidence" value="ECO:0007669"/>
    <property type="project" value="InterPro"/>
</dbReference>
<dbReference type="OrthoDB" id="9811281at2"/>
<organism evidence="8 9">
    <name type="scientific">Coraliomargarita akajimensis (strain DSM 45221 / IAM 15411 / JCM 23193 / KCTC 12865 / 04OKA010-24)</name>
    <dbReference type="NCBI Taxonomy" id="583355"/>
    <lineage>
        <taxon>Bacteria</taxon>
        <taxon>Pseudomonadati</taxon>
        <taxon>Verrucomicrobiota</taxon>
        <taxon>Opitutia</taxon>
        <taxon>Puniceicoccales</taxon>
        <taxon>Coraliomargaritaceae</taxon>
        <taxon>Coraliomargarita</taxon>
    </lineage>
</organism>
<dbReference type="Pfam" id="PF13442">
    <property type="entry name" value="Cytochrome_CBB3"/>
    <property type="match status" value="1"/>
</dbReference>
<evidence type="ECO:0000313" key="8">
    <source>
        <dbReference type="EMBL" id="ADE54388.1"/>
    </source>
</evidence>
<evidence type="ECO:0000256" key="1">
    <source>
        <dbReference type="ARBA" id="ARBA00022448"/>
    </source>
</evidence>
<dbReference type="Proteomes" id="UP000000925">
    <property type="component" value="Chromosome"/>
</dbReference>
<dbReference type="EMBL" id="CP001998">
    <property type="protein sequence ID" value="ADE54388.1"/>
    <property type="molecule type" value="Genomic_DNA"/>
</dbReference>
<dbReference type="SUPFAM" id="SSF46626">
    <property type="entry name" value="Cytochrome c"/>
    <property type="match status" value="1"/>
</dbReference>
<dbReference type="PRINTS" id="PR00607">
    <property type="entry name" value="CYTCHROMECIE"/>
</dbReference>
<dbReference type="HOGENOM" id="CLU_082349_3_1_0"/>
<dbReference type="PANTHER" id="PTHR40942:SF4">
    <property type="entry name" value="CYTOCHROME C5"/>
    <property type="match status" value="1"/>
</dbReference>
<dbReference type="PROSITE" id="PS51257">
    <property type="entry name" value="PROKAR_LIPOPROTEIN"/>
    <property type="match status" value="1"/>
</dbReference>
<sequence>MAIDYKWPASLLLLCVTALGLSGCGDREAEDADVPMKAAVFDPMALALPEGPLIKGRDIWVETCGQCHVRGLGGAPRIADREAWAERITKGKETLYDHAINGFSGPQMNEMPPKGGFTDLTDDEVKLAVDFVVYASQADW</sequence>
<dbReference type="STRING" id="583355.Caka_1369"/>
<feature type="domain" description="Cytochrome c" evidence="7">
    <location>
        <begin position="51"/>
        <end position="136"/>
    </location>
</feature>
<keyword evidence="2 6" id="KW-0349">Heme</keyword>
<gene>
    <name evidence="8" type="ordered locus">Caka_1369</name>
</gene>
<dbReference type="InterPro" id="IPR036909">
    <property type="entry name" value="Cyt_c-like_dom_sf"/>
</dbReference>
<keyword evidence="3 6" id="KW-0479">Metal-binding</keyword>
<keyword evidence="4" id="KW-0249">Electron transport</keyword>
<evidence type="ECO:0000256" key="6">
    <source>
        <dbReference type="PROSITE-ProRule" id="PRU00433"/>
    </source>
</evidence>
<protein>
    <submittedName>
        <fullName evidence="8">Cytochrome c5</fullName>
    </submittedName>
</protein>
<accession>D5EIY9</accession>
<dbReference type="InterPro" id="IPR002323">
    <property type="entry name" value="Cyt_CIE"/>
</dbReference>
<evidence type="ECO:0000259" key="7">
    <source>
        <dbReference type="PROSITE" id="PS51007"/>
    </source>
</evidence>
<name>D5EIY9_CORAD</name>
<dbReference type="KEGG" id="caa:Caka_1369"/>
<evidence type="ECO:0000256" key="4">
    <source>
        <dbReference type="ARBA" id="ARBA00022982"/>
    </source>
</evidence>
<evidence type="ECO:0000256" key="2">
    <source>
        <dbReference type="ARBA" id="ARBA00022617"/>
    </source>
</evidence>
<dbReference type="GO" id="GO:0005506">
    <property type="term" value="F:iron ion binding"/>
    <property type="evidence" value="ECO:0007669"/>
    <property type="project" value="InterPro"/>
</dbReference>
<dbReference type="AlphaFoldDB" id="D5EIY9"/>
<keyword evidence="1" id="KW-0813">Transport</keyword>
<keyword evidence="9" id="KW-1185">Reference proteome</keyword>
<evidence type="ECO:0000313" key="9">
    <source>
        <dbReference type="Proteomes" id="UP000000925"/>
    </source>
</evidence>
<evidence type="ECO:0000256" key="5">
    <source>
        <dbReference type="ARBA" id="ARBA00023004"/>
    </source>
</evidence>